<name>A0A172WRV1_STUST</name>
<keyword evidence="1" id="KW-0472">Membrane</keyword>
<dbReference type="Proteomes" id="UP000077787">
    <property type="component" value="Chromosome"/>
</dbReference>
<sequence>MRSKAGSAPYVTNHLRLASCCMSIIAMHLALSAAFFAINAIGISEKWIRFQACSAGYPHT</sequence>
<evidence type="ECO:0000256" key="1">
    <source>
        <dbReference type="SAM" id="Phobius"/>
    </source>
</evidence>
<protein>
    <submittedName>
        <fullName evidence="2">Uncharacterized protein</fullName>
    </submittedName>
</protein>
<evidence type="ECO:0000313" key="3">
    <source>
        <dbReference type="Proteomes" id="UP000077787"/>
    </source>
</evidence>
<keyword evidence="1" id="KW-1133">Transmembrane helix</keyword>
<feature type="transmembrane region" description="Helical" evidence="1">
    <location>
        <begin position="15"/>
        <end position="41"/>
    </location>
</feature>
<proteinExistence type="predicted"/>
<evidence type="ECO:0000313" key="2">
    <source>
        <dbReference type="EMBL" id="ANF26015.1"/>
    </source>
</evidence>
<dbReference type="AlphaFoldDB" id="A0A172WRV1"/>
<reference evidence="2 3" key="1">
    <citation type="submission" date="2016-05" db="EMBL/GenBank/DDBJ databases">
        <title>Genome sequence of Pseudomonas stutzeri 273 and identification of the exopolysaccharide biosynthesis locus.</title>
        <authorList>
            <person name="Wu S."/>
            <person name="Sun C."/>
        </authorList>
    </citation>
    <scope>NUCLEOTIDE SEQUENCE [LARGE SCALE GENOMIC DNA]</scope>
    <source>
        <strain evidence="2 3">273</strain>
    </source>
</reference>
<organism evidence="2 3">
    <name type="scientific">Stutzerimonas stutzeri</name>
    <name type="common">Pseudomonas stutzeri</name>
    <dbReference type="NCBI Taxonomy" id="316"/>
    <lineage>
        <taxon>Bacteria</taxon>
        <taxon>Pseudomonadati</taxon>
        <taxon>Pseudomonadota</taxon>
        <taxon>Gammaproteobacteria</taxon>
        <taxon>Pseudomonadales</taxon>
        <taxon>Pseudomonadaceae</taxon>
        <taxon>Stutzerimonas</taxon>
    </lineage>
</organism>
<accession>A0A172WRV1</accession>
<gene>
    <name evidence="2" type="ORF">PS273GM_13115</name>
</gene>
<keyword evidence="1" id="KW-0812">Transmembrane</keyword>
<dbReference type="EMBL" id="CP015641">
    <property type="protein sequence ID" value="ANF26015.1"/>
    <property type="molecule type" value="Genomic_DNA"/>
</dbReference>